<protein>
    <submittedName>
        <fullName evidence="2">Uncharacterized protein</fullName>
    </submittedName>
</protein>
<feature type="chain" id="PRO_5019374168" evidence="1">
    <location>
        <begin position="17"/>
        <end position="182"/>
    </location>
</feature>
<evidence type="ECO:0000313" key="3">
    <source>
        <dbReference type="Proteomes" id="UP000286134"/>
    </source>
</evidence>
<dbReference type="AlphaFoldDB" id="A0A420HMV1"/>
<keyword evidence="3" id="KW-1185">Reference proteome</keyword>
<feature type="signal peptide" evidence="1">
    <location>
        <begin position="1"/>
        <end position="16"/>
    </location>
</feature>
<organism evidence="2 3">
    <name type="scientific">Erysiphe neolycopersici</name>
    <dbReference type="NCBI Taxonomy" id="212602"/>
    <lineage>
        <taxon>Eukaryota</taxon>
        <taxon>Fungi</taxon>
        <taxon>Dikarya</taxon>
        <taxon>Ascomycota</taxon>
        <taxon>Pezizomycotina</taxon>
        <taxon>Leotiomycetes</taxon>
        <taxon>Erysiphales</taxon>
        <taxon>Erysiphaceae</taxon>
        <taxon>Erysiphe</taxon>
    </lineage>
</organism>
<dbReference type="Proteomes" id="UP000286134">
    <property type="component" value="Unassembled WGS sequence"/>
</dbReference>
<comment type="caution">
    <text evidence="2">The sequence shown here is derived from an EMBL/GenBank/DDBJ whole genome shotgun (WGS) entry which is preliminary data.</text>
</comment>
<sequence length="182" mass="20105">MQYLIYVLAFIPFATCFGVRLLPPLSPTPKGPAYTCKNPSGSIVQTIPISETRAPTQKTCIEIKSPAQQITNFPMIYNPFYNQPFEAKSKTDTYLISPLDQNKYKNVYIITNEKCAFSSVVMATGSKGLNIVQKDILPGTRPIDLSKSRRTRPAQPPLIKARKVTPGLQATSSGIVTCTFNK</sequence>
<gene>
    <name evidence="2" type="ORF">OnM2_065048</name>
</gene>
<proteinExistence type="predicted"/>
<name>A0A420HMV1_9PEZI</name>
<accession>A0A420HMV1</accession>
<dbReference type="EMBL" id="MCFK01006588">
    <property type="protein sequence ID" value="RKF58736.1"/>
    <property type="molecule type" value="Genomic_DNA"/>
</dbReference>
<keyword evidence="1" id="KW-0732">Signal</keyword>
<evidence type="ECO:0000313" key="2">
    <source>
        <dbReference type="EMBL" id="RKF58736.1"/>
    </source>
</evidence>
<evidence type="ECO:0000256" key="1">
    <source>
        <dbReference type="SAM" id="SignalP"/>
    </source>
</evidence>
<reference evidence="2 3" key="1">
    <citation type="journal article" date="2018" name="BMC Genomics">
        <title>Comparative genome analyses reveal sequence features reflecting distinct modes of host-adaptation between dicot and monocot powdery mildew.</title>
        <authorList>
            <person name="Wu Y."/>
            <person name="Ma X."/>
            <person name="Pan Z."/>
            <person name="Kale S.D."/>
            <person name="Song Y."/>
            <person name="King H."/>
            <person name="Zhang Q."/>
            <person name="Presley C."/>
            <person name="Deng X."/>
            <person name="Wei C.I."/>
            <person name="Xiao S."/>
        </authorList>
    </citation>
    <scope>NUCLEOTIDE SEQUENCE [LARGE SCALE GENOMIC DNA]</scope>
    <source>
        <strain evidence="2">UMSG2</strain>
    </source>
</reference>